<feature type="domain" description="UspA" evidence="2">
    <location>
        <begin position="2"/>
        <end position="140"/>
    </location>
</feature>
<dbReference type="Proteomes" id="UP001212602">
    <property type="component" value="Unassembled WGS sequence"/>
</dbReference>
<dbReference type="PRINTS" id="PR01438">
    <property type="entry name" value="UNVRSLSTRESS"/>
</dbReference>
<dbReference type="PANTHER" id="PTHR46268:SF6">
    <property type="entry name" value="UNIVERSAL STRESS PROTEIN UP12"/>
    <property type="match status" value="1"/>
</dbReference>
<comment type="caution">
    <text evidence="3">The sequence shown here is derived from an EMBL/GenBank/DDBJ whole genome shotgun (WGS) entry which is preliminary data.</text>
</comment>
<sequence length="141" mass="14842">MKIVVAVDGSAYTRKALDYLVAHRAQFVEGNELVLVNVCAAIPPHASRHISKELLNEYYSDESAKVLEPVKAQLSELGVSNYSIQSRHGSAAAEIVAAAKEVNAGLIVMGTRGHGTLGRALMGSVATNVIADAGMSVLLVQ</sequence>
<dbReference type="EMBL" id="JAQIPB010000002">
    <property type="protein sequence ID" value="MDA7416330.1"/>
    <property type="molecule type" value="Genomic_DNA"/>
</dbReference>
<organism evidence="3 4">
    <name type="scientific">Xenophilus arseniciresistens</name>
    <dbReference type="NCBI Taxonomy" id="1283306"/>
    <lineage>
        <taxon>Bacteria</taxon>
        <taxon>Pseudomonadati</taxon>
        <taxon>Pseudomonadota</taxon>
        <taxon>Betaproteobacteria</taxon>
        <taxon>Burkholderiales</taxon>
        <taxon>Comamonadaceae</taxon>
        <taxon>Xenophilus</taxon>
    </lineage>
</organism>
<protein>
    <submittedName>
        <fullName evidence="3">Universal stress protein</fullName>
    </submittedName>
</protein>
<reference evidence="3" key="1">
    <citation type="submission" date="2023-01" db="EMBL/GenBank/DDBJ databases">
        <title>Xenophilus mangrovi sp. nov., isolated from soil of Mangrove nature reserve.</title>
        <authorList>
            <person name="Xu S."/>
            <person name="Liu Z."/>
            <person name="Xu Y."/>
        </authorList>
    </citation>
    <scope>NUCLEOTIDE SEQUENCE</scope>
    <source>
        <strain evidence="3">YW8</strain>
    </source>
</reference>
<dbReference type="PANTHER" id="PTHR46268">
    <property type="entry name" value="STRESS RESPONSE PROTEIN NHAX"/>
    <property type="match status" value="1"/>
</dbReference>
<evidence type="ECO:0000313" key="4">
    <source>
        <dbReference type="Proteomes" id="UP001212602"/>
    </source>
</evidence>
<dbReference type="SUPFAM" id="SSF52402">
    <property type="entry name" value="Adenine nucleotide alpha hydrolases-like"/>
    <property type="match status" value="1"/>
</dbReference>
<evidence type="ECO:0000259" key="2">
    <source>
        <dbReference type="Pfam" id="PF00582"/>
    </source>
</evidence>
<evidence type="ECO:0000256" key="1">
    <source>
        <dbReference type="ARBA" id="ARBA00008791"/>
    </source>
</evidence>
<keyword evidence="4" id="KW-1185">Reference proteome</keyword>
<name>A0AAE3SZA1_9BURK</name>
<dbReference type="AlphaFoldDB" id="A0AAE3SZA1"/>
<dbReference type="RefSeq" id="WP_271427552.1">
    <property type="nucleotide sequence ID" value="NZ_JAQIPB010000002.1"/>
</dbReference>
<comment type="similarity">
    <text evidence="1">Belongs to the universal stress protein A family.</text>
</comment>
<dbReference type="Pfam" id="PF00582">
    <property type="entry name" value="Usp"/>
    <property type="match status" value="1"/>
</dbReference>
<dbReference type="InterPro" id="IPR014729">
    <property type="entry name" value="Rossmann-like_a/b/a_fold"/>
</dbReference>
<proteinExistence type="inferred from homology"/>
<evidence type="ECO:0000313" key="3">
    <source>
        <dbReference type="EMBL" id="MDA7416330.1"/>
    </source>
</evidence>
<dbReference type="Gene3D" id="3.40.50.620">
    <property type="entry name" value="HUPs"/>
    <property type="match status" value="1"/>
</dbReference>
<accession>A0AAE3SZA1</accession>
<dbReference type="CDD" id="cd00293">
    <property type="entry name" value="USP-like"/>
    <property type="match status" value="1"/>
</dbReference>
<gene>
    <name evidence="3" type="ORF">PGB34_08125</name>
</gene>
<dbReference type="InterPro" id="IPR006015">
    <property type="entry name" value="Universal_stress_UspA"/>
</dbReference>
<dbReference type="InterPro" id="IPR006016">
    <property type="entry name" value="UspA"/>
</dbReference>